<feature type="region of interest" description="Disordered" evidence="1">
    <location>
        <begin position="285"/>
        <end position="305"/>
    </location>
</feature>
<dbReference type="EMBL" id="JBHTIW010000014">
    <property type="protein sequence ID" value="MFD0921621.1"/>
    <property type="molecule type" value="Genomic_DNA"/>
</dbReference>
<feature type="transmembrane region" description="Helical" evidence="2">
    <location>
        <begin position="222"/>
        <end position="245"/>
    </location>
</feature>
<gene>
    <name evidence="3" type="ORF">ACFQ16_17895</name>
</gene>
<accession>A0ABW3FT00</accession>
<feature type="transmembrane region" description="Helical" evidence="2">
    <location>
        <begin position="146"/>
        <end position="169"/>
    </location>
</feature>
<dbReference type="RefSeq" id="WP_345600423.1">
    <property type="nucleotide sequence ID" value="NZ_BAABLT010000006.1"/>
</dbReference>
<keyword evidence="2" id="KW-1133">Transmembrane helix</keyword>
<organism evidence="3 4">
    <name type="scientific">Saccharopolyspora rosea</name>
    <dbReference type="NCBI Taxonomy" id="524884"/>
    <lineage>
        <taxon>Bacteria</taxon>
        <taxon>Bacillati</taxon>
        <taxon>Actinomycetota</taxon>
        <taxon>Actinomycetes</taxon>
        <taxon>Pseudonocardiales</taxon>
        <taxon>Pseudonocardiaceae</taxon>
        <taxon>Saccharopolyspora</taxon>
    </lineage>
</organism>
<keyword evidence="2" id="KW-0812">Transmembrane</keyword>
<keyword evidence="2" id="KW-0472">Membrane</keyword>
<feature type="transmembrane region" description="Helical" evidence="2">
    <location>
        <begin position="265"/>
        <end position="283"/>
    </location>
</feature>
<evidence type="ECO:0000313" key="4">
    <source>
        <dbReference type="Proteomes" id="UP001597018"/>
    </source>
</evidence>
<evidence type="ECO:0000313" key="3">
    <source>
        <dbReference type="EMBL" id="MFD0921621.1"/>
    </source>
</evidence>
<proteinExistence type="predicted"/>
<feature type="transmembrane region" description="Helical" evidence="2">
    <location>
        <begin position="39"/>
        <end position="58"/>
    </location>
</feature>
<feature type="transmembrane region" description="Helical" evidence="2">
    <location>
        <begin position="110"/>
        <end position="139"/>
    </location>
</feature>
<reference evidence="4" key="1">
    <citation type="journal article" date="2019" name="Int. J. Syst. Evol. Microbiol.">
        <title>The Global Catalogue of Microorganisms (GCM) 10K type strain sequencing project: providing services to taxonomists for standard genome sequencing and annotation.</title>
        <authorList>
            <consortium name="The Broad Institute Genomics Platform"/>
            <consortium name="The Broad Institute Genome Sequencing Center for Infectious Disease"/>
            <person name="Wu L."/>
            <person name="Ma J."/>
        </authorList>
    </citation>
    <scope>NUCLEOTIDE SEQUENCE [LARGE SCALE GENOMIC DNA]</scope>
    <source>
        <strain evidence="4">CCUG 56401</strain>
    </source>
</reference>
<sequence>MEAGPNGWIAAAPLDKPNTAALQRDDGGNLPEALMGVPAFLWPAATTAALVLLGWDLLRPRRASVRARAVAVCGFLLPVVVLALAVLAFAGPDAAGRLAGDWAESWTAGLDTACVLVALAGPGASEAAVVVAMAVRLLLAAIGPQVSALAPALSVLLGGAALAAGWAVFGGRTPPWPRAGVAAPVAVAAAVLATQSVSATFPDGRALALCANVLALLGLRDLCLLLCELAAVPPGPAVLLLFVGAKSLLGGVLGTPPQRSPGADALTLAVVVLVAALGAVTAARARQGGPDPVGTDLPAYRRGRR</sequence>
<dbReference type="Proteomes" id="UP001597018">
    <property type="component" value="Unassembled WGS sequence"/>
</dbReference>
<feature type="transmembrane region" description="Helical" evidence="2">
    <location>
        <begin position="181"/>
        <end position="201"/>
    </location>
</feature>
<keyword evidence="4" id="KW-1185">Reference proteome</keyword>
<name>A0ABW3FT00_9PSEU</name>
<feature type="transmembrane region" description="Helical" evidence="2">
    <location>
        <begin position="70"/>
        <end position="90"/>
    </location>
</feature>
<comment type="caution">
    <text evidence="3">The sequence shown here is derived from an EMBL/GenBank/DDBJ whole genome shotgun (WGS) entry which is preliminary data.</text>
</comment>
<evidence type="ECO:0000256" key="1">
    <source>
        <dbReference type="SAM" id="MobiDB-lite"/>
    </source>
</evidence>
<evidence type="ECO:0000256" key="2">
    <source>
        <dbReference type="SAM" id="Phobius"/>
    </source>
</evidence>
<protein>
    <submittedName>
        <fullName evidence="3">Uncharacterized protein</fullName>
    </submittedName>
</protein>